<evidence type="ECO:0000313" key="7">
    <source>
        <dbReference type="Proteomes" id="UP000494205"/>
    </source>
</evidence>
<feature type="domain" description="HTH tetR-type" evidence="3">
    <location>
        <begin position="22"/>
        <end position="82"/>
    </location>
</feature>
<proteinExistence type="predicted"/>
<dbReference type="EMBL" id="PNXY01000029">
    <property type="protein sequence ID" value="PMS25499.1"/>
    <property type="molecule type" value="Genomic_DNA"/>
</dbReference>
<keyword evidence="6" id="KW-1185">Reference proteome</keyword>
<dbReference type="GO" id="GO:0003677">
    <property type="term" value="F:DNA binding"/>
    <property type="evidence" value="ECO:0007669"/>
    <property type="project" value="UniProtKB-UniRule"/>
</dbReference>
<dbReference type="PANTHER" id="PTHR43479:SF11">
    <property type="entry name" value="ACREF_ENVCD OPERON REPRESSOR-RELATED"/>
    <property type="match status" value="1"/>
</dbReference>
<dbReference type="PROSITE" id="PS50977">
    <property type="entry name" value="HTH_TETR_2"/>
    <property type="match status" value="1"/>
</dbReference>
<dbReference type="Pfam" id="PF00440">
    <property type="entry name" value="TetR_N"/>
    <property type="match status" value="1"/>
</dbReference>
<evidence type="ECO:0000313" key="4">
    <source>
        <dbReference type="EMBL" id="CAB3733805.1"/>
    </source>
</evidence>
<dbReference type="InterPro" id="IPR036271">
    <property type="entry name" value="Tet_transcr_reg_TetR-rel_C_sf"/>
</dbReference>
<organism evidence="4 7">
    <name type="scientific">Paraburkholderia rhynchosiae</name>
    <dbReference type="NCBI Taxonomy" id="487049"/>
    <lineage>
        <taxon>Bacteria</taxon>
        <taxon>Pseudomonadati</taxon>
        <taxon>Pseudomonadota</taxon>
        <taxon>Betaproteobacteria</taxon>
        <taxon>Burkholderiales</taxon>
        <taxon>Burkholderiaceae</taxon>
        <taxon>Paraburkholderia</taxon>
    </lineage>
</organism>
<evidence type="ECO:0000256" key="1">
    <source>
        <dbReference type="ARBA" id="ARBA00023125"/>
    </source>
</evidence>
<dbReference type="EMBL" id="CADIJZ010000030">
    <property type="protein sequence ID" value="CAB3733805.1"/>
    <property type="molecule type" value="Genomic_DNA"/>
</dbReference>
<keyword evidence="1 2" id="KW-0238">DNA-binding</keyword>
<dbReference type="InterPro" id="IPR001647">
    <property type="entry name" value="HTH_TetR"/>
</dbReference>
<gene>
    <name evidence="5" type="ORF">C0Z16_29310</name>
    <name evidence="4" type="ORF">LMG27174_06056</name>
</gene>
<reference evidence="4 7" key="2">
    <citation type="submission" date="2020-04" db="EMBL/GenBank/DDBJ databases">
        <authorList>
            <person name="De Canck E."/>
        </authorList>
    </citation>
    <scope>NUCLEOTIDE SEQUENCE [LARGE SCALE GENOMIC DNA]</scope>
    <source>
        <strain evidence="4 7">LMG 27174</strain>
    </source>
</reference>
<reference evidence="5 6" key="1">
    <citation type="submission" date="2018-01" db="EMBL/GenBank/DDBJ databases">
        <title>Whole genome analyses suggest that Burkholderia sensu lato contains two further novel genera in the rhizoxinica-symbiotica group Mycetohabitans gen. nov., and Trinickia gen. nov.: implications for the evolution of diazotrophy and nodulation in the Burkholderiaceae.</title>
        <authorList>
            <person name="Estrada-de los Santos P."/>
            <person name="Palmer M."/>
            <person name="Chavez-Ramirez B."/>
            <person name="Beukes C."/>
            <person name="Steenkamp E.T."/>
            <person name="Hirsch A.M."/>
            <person name="Manyaka P."/>
            <person name="Maluk M."/>
            <person name="Lafos M."/>
            <person name="Crook M."/>
            <person name="Gross E."/>
            <person name="Simon M.F."/>
            <person name="Bueno dos Reis Junior F."/>
            <person name="Poole P.S."/>
            <person name="Venter S.N."/>
            <person name="James E.K."/>
        </authorList>
    </citation>
    <scope>NUCLEOTIDE SEQUENCE [LARGE SCALE GENOMIC DNA]</scope>
    <source>
        <strain evidence="5 6">WSM 3937</strain>
    </source>
</reference>
<dbReference type="OrthoDB" id="9816320at2"/>
<accession>A0A2N7W7Y0</accession>
<dbReference type="Proteomes" id="UP000235659">
    <property type="component" value="Unassembled WGS sequence"/>
</dbReference>
<protein>
    <recommendedName>
        <fullName evidence="3">HTH tetR-type domain-containing protein</fullName>
    </recommendedName>
</protein>
<dbReference type="SUPFAM" id="SSF46689">
    <property type="entry name" value="Homeodomain-like"/>
    <property type="match status" value="1"/>
</dbReference>
<evidence type="ECO:0000259" key="3">
    <source>
        <dbReference type="PROSITE" id="PS50977"/>
    </source>
</evidence>
<dbReference type="AlphaFoldDB" id="A0A2N7W7Y0"/>
<dbReference type="Gene3D" id="1.10.357.10">
    <property type="entry name" value="Tetracycline Repressor, domain 2"/>
    <property type="match status" value="1"/>
</dbReference>
<dbReference type="RefSeq" id="WP_102635549.1">
    <property type="nucleotide sequence ID" value="NZ_PNXY01000029.1"/>
</dbReference>
<evidence type="ECO:0000313" key="6">
    <source>
        <dbReference type="Proteomes" id="UP000235659"/>
    </source>
</evidence>
<dbReference type="Proteomes" id="UP000494205">
    <property type="component" value="Unassembled WGS sequence"/>
</dbReference>
<dbReference type="Gene3D" id="1.10.10.60">
    <property type="entry name" value="Homeodomain-like"/>
    <property type="match status" value="1"/>
</dbReference>
<evidence type="ECO:0000313" key="5">
    <source>
        <dbReference type="EMBL" id="PMS25499.1"/>
    </source>
</evidence>
<name>A0A2N7W7Y0_9BURK</name>
<dbReference type="InterPro" id="IPR009057">
    <property type="entry name" value="Homeodomain-like_sf"/>
</dbReference>
<dbReference type="InterPro" id="IPR050624">
    <property type="entry name" value="HTH-type_Tx_Regulator"/>
</dbReference>
<dbReference type="SUPFAM" id="SSF48498">
    <property type="entry name" value="Tetracyclin repressor-like, C-terminal domain"/>
    <property type="match status" value="1"/>
</dbReference>
<sequence>MEDFVVMDELIELTTRRTPKGNTTREAIKLAAKRALAVDGFSNAKIADIMASVNRSPGAFYKYYPSKEALLHELLDEFRARLKAEVNRSLDMSEEPVEHLKERLGAFWKIYRDDWPVATAAFQMSMANREFARAWHGVRQQGIRGMSSMIKLLQQKGFCSGLDSELIASALCSMLEYTGYNWTARAGDFPDRLIDDATAIEVLTRLVLDGVRGGAAQIAALPSAAKELGRDPVRRRTKSDRG</sequence>
<feature type="DNA-binding region" description="H-T-H motif" evidence="2">
    <location>
        <begin position="45"/>
        <end position="64"/>
    </location>
</feature>
<dbReference type="PANTHER" id="PTHR43479">
    <property type="entry name" value="ACREF/ENVCD OPERON REPRESSOR-RELATED"/>
    <property type="match status" value="1"/>
</dbReference>
<evidence type="ECO:0000256" key="2">
    <source>
        <dbReference type="PROSITE-ProRule" id="PRU00335"/>
    </source>
</evidence>